<feature type="region of interest" description="Disordered" evidence="1">
    <location>
        <begin position="225"/>
        <end position="261"/>
    </location>
</feature>
<dbReference type="OrthoDB" id="4039522at2759"/>
<gene>
    <name evidence="2" type="ORF">GRS66_004348</name>
</gene>
<protein>
    <recommendedName>
        <fullName evidence="4">YNL195C-like protein</fullName>
    </recommendedName>
</protein>
<evidence type="ECO:0008006" key="4">
    <source>
        <dbReference type="Google" id="ProtNLM"/>
    </source>
</evidence>
<sequence>MLGLGQSAQAYASDDALNMNQAKDKTYSVPGCGRASDLKYPHRDGHSSSHEQRSGILPTECPGPTLNTGAGSIGIPGCGKVTNRVVSDYNKNARSTLANFDSSKMTEARMNSKNVPIGCQDTSDPHFNGPIDQHVPGAGSPQSQPHHIDAWNSVSSRRADNNNQDMMDPQTASSDRYNEKMMREENSGVSASSYTTKVQGYPASIPSFNQETEEKETYAYGVGDRHNVPRNQIMDETNPSANVLNATDHSISHPENKVLHE</sequence>
<evidence type="ECO:0000256" key="1">
    <source>
        <dbReference type="SAM" id="MobiDB-lite"/>
    </source>
</evidence>
<feature type="compositionally biased region" description="Basic and acidic residues" evidence="1">
    <location>
        <begin position="36"/>
        <end position="53"/>
    </location>
</feature>
<feature type="region of interest" description="Disordered" evidence="1">
    <location>
        <begin position="22"/>
        <end position="63"/>
    </location>
</feature>
<evidence type="ECO:0000313" key="2">
    <source>
        <dbReference type="EMBL" id="QID81948.1"/>
    </source>
</evidence>
<evidence type="ECO:0000313" key="3">
    <source>
        <dbReference type="Proteomes" id="UP000501346"/>
    </source>
</evidence>
<proteinExistence type="predicted"/>
<name>A0A6C1DY07_SACPS</name>
<feature type="compositionally biased region" description="Polar residues" evidence="1">
    <location>
        <begin position="234"/>
        <end position="249"/>
    </location>
</feature>
<feature type="compositionally biased region" description="Basic and acidic residues" evidence="1">
    <location>
        <begin position="250"/>
        <end position="261"/>
    </location>
</feature>
<organism evidence="2 3">
    <name type="scientific">Saccharomyces pastorianus</name>
    <name type="common">Lager yeast</name>
    <name type="synonym">Saccharomyces cerevisiae x Saccharomyces eubayanus</name>
    <dbReference type="NCBI Taxonomy" id="27292"/>
    <lineage>
        <taxon>Eukaryota</taxon>
        <taxon>Fungi</taxon>
        <taxon>Dikarya</taxon>
        <taxon>Ascomycota</taxon>
        <taxon>Saccharomycotina</taxon>
        <taxon>Saccharomycetes</taxon>
        <taxon>Saccharomycetales</taxon>
        <taxon>Saccharomycetaceae</taxon>
        <taxon>Saccharomyces</taxon>
    </lineage>
</organism>
<dbReference type="AlphaFoldDB" id="A0A6C1DY07"/>
<keyword evidence="3" id="KW-1185">Reference proteome</keyword>
<feature type="region of interest" description="Disordered" evidence="1">
    <location>
        <begin position="121"/>
        <end position="148"/>
    </location>
</feature>
<dbReference type="EMBL" id="CP048995">
    <property type="protein sequence ID" value="QID81948.1"/>
    <property type="molecule type" value="Genomic_DNA"/>
</dbReference>
<feature type="region of interest" description="Disordered" evidence="1">
    <location>
        <begin position="157"/>
        <end position="176"/>
    </location>
</feature>
<dbReference type="Proteomes" id="UP000501346">
    <property type="component" value="Chromosome ScXIV"/>
</dbReference>
<accession>A0A6C1DY07</accession>
<feature type="compositionally biased region" description="Polar residues" evidence="1">
    <location>
        <begin position="157"/>
        <end position="175"/>
    </location>
</feature>
<reference evidence="2 3" key="1">
    <citation type="journal article" date="2019" name="BMC Genomics">
        <title>Chromosome level assembly and comparative genome analysis confirm lager-brewing yeasts originated from a single hybridization.</title>
        <authorList>
            <person name="Salazar A.N."/>
            <person name="Gorter de Vries A.R."/>
            <person name="van den Broek M."/>
            <person name="Brouwers N."/>
            <person name="de la Torre Cortes P."/>
            <person name="Kuijpers N.G.A."/>
            <person name="Daran J.G."/>
            <person name="Abeel T."/>
        </authorList>
    </citation>
    <scope>NUCLEOTIDE SEQUENCE [LARGE SCALE GENOMIC DNA]</scope>
    <source>
        <strain evidence="2 3">CBS 1483</strain>
    </source>
</reference>